<dbReference type="AlphaFoldDB" id="A0A4Y2AUH4"/>
<sequence>MLTNSSLSLDCLLEILLVFLQAKHQCGTFCLKVPKEGTLSPHAEAKVRLLSKVIPMRSVSHWPIGDTKPSFIMSPKLMYFARYTKPAVLNLWVAEH</sequence>
<feature type="chain" id="PRO_5021262244" description="Secreted protein" evidence="1">
    <location>
        <begin position="23"/>
        <end position="96"/>
    </location>
</feature>
<evidence type="ECO:0008006" key="4">
    <source>
        <dbReference type="Google" id="ProtNLM"/>
    </source>
</evidence>
<evidence type="ECO:0000313" key="3">
    <source>
        <dbReference type="Proteomes" id="UP000499080"/>
    </source>
</evidence>
<keyword evidence="3" id="KW-1185">Reference proteome</keyword>
<dbReference type="EMBL" id="BGPR01000030">
    <property type="protein sequence ID" value="GBL82756.1"/>
    <property type="molecule type" value="Genomic_DNA"/>
</dbReference>
<evidence type="ECO:0000313" key="2">
    <source>
        <dbReference type="EMBL" id="GBL82756.1"/>
    </source>
</evidence>
<protein>
    <recommendedName>
        <fullName evidence="4">Secreted protein</fullName>
    </recommendedName>
</protein>
<evidence type="ECO:0000256" key="1">
    <source>
        <dbReference type="SAM" id="SignalP"/>
    </source>
</evidence>
<organism evidence="2 3">
    <name type="scientific">Araneus ventricosus</name>
    <name type="common">Orbweaver spider</name>
    <name type="synonym">Epeira ventricosa</name>
    <dbReference type="NCBI Taxonomy" id="182803"/>
    <lineage>
        <taxon>Eukaryota</taxon>
        <taxon>Metazoa</taxon>
        <taxon>Ecdysozoa</taxon>
        <taxon>Arthropoda</taxon>
        <taxon>Chelicerata</taxon>
        <taxon>Arachnida</taxon>
        <taxon>Araneae</taxon>
        <taxon>Araneomorphae</taxon>
        <taxon>Entelegynae</taxon>
        <taxon>Araneoidea</taxon>
        <taxon>Araneidae</taxon>
        <taxon>Araneus</taxon>
    </lineage>
</organism>
<feature type="signal peptide" evidence="1">
    <location>
        <begin position="1"/>
        <end position="22"/>
    </location>
</feature>
<dbReference type="Proteomes" id="UP000499080">
    <property type="component" value="Unassembled WGS sequence"/>
</dbReference>
<reference evidence="2 3" key="1">
    <citation type="journal article" date="2019" name="Sci. Rep.">
        <title>Orb-weaving spider Araneus ventricosus genome elucidates the spidroin gene catalogue.</title>
        <authorList>
            <person name="Kono N."/>
            <person name="Nakamura H."/>
            <person name="Ohtoshi R."/>
            <person name="Moran D.A.P."/>
            <person name="Shinohara A."/>
            <person name="Yoshida Y."/>
            <person name="Fujiwara M."/>
            <person name="Mori M."/>
            <person name="Tomita M."/>
            <person name="Arakawa K."/>
        </authorList>
    </citation>
    <scope>NUCLEOTIDE SEQUENCE [LARGE SCALE GENOMIC DNA]</scope>
</reference>
<name>A0A4Y2AUH4_ARAVE</name>
<proteinExistence type="predicted"/>
<comment type="caution">
    <text evidence="2">The sequence shown here is derived from an EMBL/GenBank/DDBJ whole genome shotgun (WGS) entry which is preliminary data.</text>
</comment>
<accession>A0A4Y2AUH4</accession>
<keyword evidence="1" id="KW-0732">Signal</keyword>
<gene>
    <name evidence="2" type="ORF">AVEN_106302_1</name>
</gene>